<reference evidence="1 2" key="1">
    <citation type="journal article" date="2012" name="New Phytol.">
        <title>Insight into trade-off between wood decay and parasitism from the genome of a fungal forest pathogen.</title>
        <authorList>
            <person name="Olson A."/>
            <person name="Aerts A."/>
            <person name="Asiegbu F."/>
            <person name="Belbahri L."/>
            <person name="Bouzid O."/>
            <person name="Broberg A."/>
            <person name="Canback B."/>
            <person name="Coutinho P.M."/>
            <person name="Cullen D."/>
            <person name="Dalman K."/>
            <person name="Deflorio G."/>
            <person name="van Diepen L.T."/>
            <person name="Dunand C."/>
            <person name="Duplessis S."/>
            <person name="Durling M."/>
            <person name="Gonthier P."/>
            <person name="Grimwood J."/>
            <person name="Fossdal C.G."/>
            <person name="Hansson D."/>
            <person name="Henrissat B."/>
            <person name="Hietala A."/>
            <person name="Himmelstrand K."/>
            <person name="Hoffmeister D."/>
            <person name="Hogberg N."/>
            <person name="James T.Y."/>
            <person name="Karlsson M."/>
            <person name="Kohler A."/>
            <person name="Kues U."/>
            <person name="Lee Y.H."/>
            <person name="Lin Y.C."/>
            <person name="Lind M."/>
            <person name="Lindquist E."/>
            <person name="Lombard V."/>
            <person name="Lucas S."/>
            <person name="Lunden K."/>
            <person name="Morin E."/>
            <person name="Murat C."/>
            <person name="Park J."/>
            <person name="Raffaello T."/>
            <person name="Rouze P."/>
            <person name="Salamov A."/>
            <person name="Schmutz J."/>
            <person name="Solheim H."/>
            <person name="Stahlberg J."/>
            <person name="Velez H."/>
            <person name="de Vries R.P."/>
            <person name="Wiebenga A."/>
            <person name="Woodward S."/>
            <person name="Yakovlev I."/>
            <person name="Garbelotto M."/>
            <person name="Martin F."/>
            <person name="Grigoriev I.V."/>
            <person name="Stenlid J."/>
        </authorList>
    </citation>
    <scope>NUCLEOTIDE SEQUENCE [LARGE SCALE GENOMIC DNA]</scope>
    <source>
        <strain evidence="1 2">TC 32-1</strain>
    </source>
</reference>
<dbReference type="AlphaFoldDB" id="W4KGP5"/>
<dbReference type="EMBL" id="KI925456">
    <property type="protein sequence ID" value="ETW84879.1"/>
    <property type="molecule type" value="Genomic_DNA"/>
</dbReference>
<dbReference type="RefSeq" id="XP_009544505.1">
    <property type="nucleotide sequence ID" value="XM_009546210.1"/>
</dbReference>
<proteinExistence type="predicted"/>
<name>W4KGP5_HETIT</name>
<keyword evidence="2" id="KW-1185">Reference proteome</keyword>
<dbReference type="GeneID" id="20673326"/>
<gene>
    <name evidence="1" type="ORF">HETIRDRAFT_416489</name>
</gene>
<dbReference type="Proteomes" id="UP000030671">
    <property type="component" value="Unassembled WGS sequence"/>
</dbReference>
<dbReference type="HOGENOM" id="CLU_045560_0_0_1"/>
<accession>W4KGP5</accession>
<sequence>MYVLIMIWASGRYRMKLDDGGGERHASYTARLRRVKNSENCLVTGDLATDSPVHLCHVIHERYWRNHPMVTLMLSMDIVDKLWDRWVKYPIEQGSVPSIEDIYDSAETFEYRLVPLFPVVSPISHRNKAEGCSDGQCDESAGTSAYSYPFDNLPPIFSRVKPHSVVCDARRKLDSIFPRWYIPSSGMARIYGISDEKVEYATLMVYQLPRSGLIRPGQPTSASQRASHPKQPSNVVRYATSLSRVTASGSGALIVGDSGWDTKADAEYMKLHIRYVIKAPRRWVRKCKREVHYSGGWESCVIDDE</sequence>
<organism evidence="1 2">
    <name type="scientific">Heterobasidion irregulare (strain TC 32-1)</name>
    <dbReference type="NCBI Taxonomy" id="747525"/>
    <lineage>
        <taxon>Eukaryota</taxon>
        <taxon>Fungi</taxon>
        <taxon>Dikarya</taxon>
        <taxon>Basidiomycota</taxon>
        <taxon>Agaricomycotina</taxon>
        <taxon>Agaricomycetes</taxon>
        <taxon>Russulales</taxon>
        <taxon>Bondarzewiaceae</taxon>
        <taxon>Heterobasidion</taxon>
        <taxon>Heterobasidion annosum species complex</taxon>
    </lineage>
</organism>
<evidence type="ECO:0000313" key="1">
    <source>
        <dbReference type="EMBL" id="ETW84879.1"/>
    </source>
</evidence>
<dbReference type="KEGG" id="hir:HETIRDRAFT_416489"/>
<dbReference type="eggNOG" id="ENOG502SQ8R">
    <property type="taxonomic scope" value="Eukaryota"/>
</dbReference>
<evidence type="ECO:0000313" key="2">
    <source>
        <dbReference type="Proteomes" id="UP000030671"/>
    </source>
</evidence>
<dbReference type="InParanoid" id="W4KGP5"/>
<protein>
    <submittedName>
        <fullName evidence="1">Uncharacterized protein</fullName>
    </submittedName>
</protein>
<dbReference type="OrthoDB" id="3133596at2759"/>